<proteinExistence type="predicted"/>
<dbReference type="EMBL" id="REGN01001197">
    <property type="protein sequence ID" value="RNA36360.1"/>
    <property type="molecule type" value="Genomic_DNA"/>
</dbReference>
<dbReference type="Proteomes" id="UP000276133">
    <property type="component" value="Unassembled WGS sequence"/>
</dbReference>
<name>A0A3M7SL43_BRAPC</name>
<comment type="caution">
    <text evidence="1">The sequence shown here is derived from an EMBL/GenBank/DDBJ whole genome shotgun (WGS) entry which is preliminary data.</text>
</comment>
<protein>
    <submittedName>
        <fullName evidence="1">Uncharacterized protein</fullName>
    </submittedName>
</protein>
<sequence>MEFLNTQKTLGLFNDFKYNIHKKNENGTIRWRCESCKSMSVTTNLGGVKMVGSKKSGEKISEEFSIIQKWGFFNFTVSMVVIQWKVI</sequence>
<dbReference type="Gene3D" id="2.20.25.240">
    <property type="match status" value="1"/>
</dbReference>
<accession>A0A3M7SL43</accession>
<keyword evidence="2" id="KW-1185">Reference proteome</keyword>
<gene>
    <name evidence="1" type="ORF">BpHYR1_053384</name>
</gene>
<organism evidence="1 2">
    <name type="scientific">Brachionus plicatilis</name>
    <name type="common">Marine rotifer</name>
    <name type="synonym">Brachionus muelleri</name>
    <dbReference type="NCBI Taxonomy" id="10195"/>
    <lineage>
        <taxon>Eukaryota</taxon>
        <taxon>Metazoa</taxon>
        <taxon>Spiralia</taxon>
        <taxon>Gnathifera</taxon>
        <taxon>Rotifera</taxon>
        <taxon>Eurotatoria</taxon>
        <taxon>Monogononta</taxon>
        <taxon>Pseudotrocha</taxon>
        <taxon>Ploima</taxon>
        <taxon>Brachionidae</taxon>
        <taxon>Brachionus</taxon>
    </lineage>
</organism>
<evidence type="ECO:0000313" key="1">
    <source>
        <dbReference type="EMBL" id="RNA36360.1"/>
    </source>
</evidence>
<evidence type="ECO:0000313" key="2">
    <source>
        <dbReference type="Proteomes" id="UP000276133"/>
    </source>
</evidence>
<dbReference type="AlphaFoldDB" id="A0A3M7SL43"/>
<reference evidence="1 2" key="1">
    <citation type="journal article" date="2018" name="Sci. Rep.">
        <title>Genomic signatures of local adaptation to the degree of environmental predictability in rotifers.</title>
        <authorList>
            <person name="Franch-Gras L."/>
            <person name="Hahn C."/>
            <person name="Garcia-Roger E.M."/>
            <person name="Carmona M.J."/>
            <person name="Serra M."/>
            <person name="Gomez A."/>
        </authorList>
    </citation>
    <scope>NUCLEOTIDE SEQUENCE [LARGE SCALE GENOMIC DNA]</scope>
    <source>
        <strain evidence="1">HYR1</strain>
    </source>
</reference>